<keyword evidence="2" id="KW-0689">Ribosomal protein</keyword>
<evidence type="ECO:0000256" key="3">
    <source>
        <dbReference type="ARBA" id="ARBA00023274"/>
    </source>
</evidence>
<accession>A0A1F5G5J6</accession>
<keyword evidence="3" id="KW-0687">Ribonucleoprotein</keyword>
<comment type="similarity">
    <text evidence="1">Belongs to the bacterial ribosomal protein bL28 family.</text>
</comment>
<protein>
    <recommendedName>
        <fullName evidence="7">50S ribosomal protein L28</fullName>
    </recommendedName>
</protein>
<dbReference type="Gene3D" id="2.30.170.40">
    <property type="entry name" value="Ribosomal protein L28/L24"/>
    <property type="match status" value="1"/>
</dbReference>
<evidence type="ECO:0000313" key="5">
    <source>
        <dbReference type="EMBL" id="OGD87118.1"/>
    </source>
</evidence>
<dbReference type="InterPro" id="IPR037147">
    <property type="entry name" value="Ribosomal_bL28_sf"/>
</dbReference>
<dbReference type="GO" id="GO:0003735">
    <property type="term" value="F:structural constituent of ribosome"/>
    <property type="evidence" value="ECO:0007669"/>
    <property type="project" value="InterPro"/>
</dbReference>
<organism evidence="5 6">
    <name type="scientific">Candidatus Curtissbacteria bacterium RIFCSPHIGHO2_01_FULL_41_11</name>
    <dbReference type="NCBI Taxonomy" id="1797711"/>
    <lineage>
        <taxon>Bacteria</taxon>
        <taxon>Candidatus Curtissiibacteriota</taxon>
    </lineage>
</organism>
<dbReference type="GO" id="GO:1990904">
    <property type="term" value="C:ribonucleoprotein complex"/>
    <property type="evidence" value="ECO:0007669"/>
    <property type="project" value="UniProtKB-KW"/>
</dbReference>
<evidence type="ECO:0000256" key="1">
    <source>
        <dbReference type="ARBA" id="ARBA00008760"/>
    </source>
</evidence>
<evidence type="ECO:0008006" key="7">
    <source>
        <dbReference type="Google" id="ProtNLM"/>
    </source>
</evidence>
<evidence type="ECO:0000256" key="2">
    <source>
        <dbReference type="ARBA" id="ARBA00022980"/>
    </source>
</evidence>
<dbReference type="SUPFAM" id="SSF143800">
    <property type="entry name" value="L28p-like"/>
    <property type="match status" value="1"/>
</dbReference>
<feature type="compositionally biased region" description="Basic and acidic residues" evidence="4">
    <location>
        <begin position="94"/>
        <end position="104"/>
    </location>
</feature>
<dbReference type="Proteomes" id="UP000179102">
    <property type="component" value="Unassembled WGS sequence"/>
</dbReference>
<evidence type="ECO:0000313" key="6">
    <source>
        <dbReference type="Proteomes" id="UP000179102"/>
    </source>
</evidence>
<gene>
    <name evidence="5" type="ORF">A2870_02305</name>
</gene>
<dbReference type="STRING" id="1797711.A2870_02305"/>
<dbReference type="GO" id="GO:0005840">
    <property type="term" value="C:ribosome"/>
    <property type="evidence" value="ECO:0007669"/>
    <property type="project" value="UniProtKB-KW"/>
</dbReference>
<name>A0A1F5G5J6_9BACT</name>
<dbReference type="EMBL" id="MFAZ01000019">
    <property type="protein sequence ID" value="OGD87118.1"/>
    <property type="molecule type" value="Genomic_DNA"/>
</dbReference>
<sequence length="104" mass="11624">MRKCQVCGKGSMIQKSGAHQYGGGWAMRATKKRRVWMPNLHAVKVTYQGVRRTMRLCSKCLRRVKAQMKPYVSHQAEPVSESKLKKSTPIVAPKVKDEAPVAAA</sequence>
<feature type="region of interest" description="Disordered" evidence="4">
    <location>
        <begin position="71"/>
        <end position="104"/>
    </location>
</feature>
<proteinExistence type="inferred from homology"/>
<dbReference type="Pfam" id="PF00830">
    <property type="entry name" value="Ribosomal_L28"/>
    <property type="match status" value="1"/>
</dbReference>
<reference evidence="5 6" key="1">
    <citation type="journal article" date="2016" name="Nat. Commun.">
        <title>Thousands of microbial genomes shed light on interconnected biogeochemical processes in an aquifer system.</title>
        <authorList>
            <person name="Anantharaman K."/>
            <person name="Brown C.T."/>
            <person name="Hug L.A."/>
            <person name="Sharon I."/>
            <person name="Castelle C.J."/>
            <person name="Probst A.J."/>
            <person name="Thomas B.C."/>
            <person name="Singh A."/>
            <person name="Wilkins M.J."/>
            <person name="Karaoz U."/>
            <person name="Brodie E.L."/>
            <person name="Williams K.H."/>
            <person name="Hubbard S.S."/>
            <person name="Banfield J.F."/>
        </authorList>
    </citation>
    <scope>NUCLEOTIDE SEQUENCE [LARGE SCALE GENOMIC DNA]</scope>
</reference>
<dbReference type="InterPro" id="IPR034704">
    <property type="entry name" value="Ribosomal_bL28/bL31-like_sf"/>
</dbReference>
<comment type="caution">
    <text evidence="5">The sequence shown here is derived from an EMBL/GenBank/DDBJ whole genome shotgun (WGS) entry which is preliminary data.</text>
</comment>
<dbReference type="InterPro" id="IPR026569">
    <property type="entry name" value="Ribosomal_bL28"/>
</dbReference>
<dbReference type="AlphaFoldDB" id="A0A1F5G5J6"/>
<evidence type="ECO:0000256" key="4">
    <source>
        <dbReference type="SAM" id="MobiDB-lite"/>
    </source>
</evidence>